<evidence type="ECO:0000256" key="3">
    <source>
        <dbReference type="ARBA" id="ARBA00022679"/>
    </source>
</evidence>
<feature type="domain" description="PAC" evidence="10">
    <location>
        <begin position="336"/>
        <end position="387"/>
    </location>
</feature>
<feature type="domain" description="PAS" evidence="9">
    <location>
        <begin position="262"/>
        <end position="303"/>
    </location>
</feature>
<evidence type="ECO:0000256" key="5">
    <source>
        <dbReference type="ARBA" id="ARBA00023136"/>
    </source>
</evidence>
<dbReference type="CDD" id="cd00075">
    <property type="entry name" value="HATPase"/>
    <property type="match status" value="1"/>
</dbReference>
<evidence type="ECO:0000256" key="2">
    <source>
        <dbReference type="ARBA" id="ARBA00012438"/>
    </source>
</evidence>
<feature type="domain" description="Histidine kinase" evidence="7">
    <location>
        <begin position="391"/>
        <end position="600"/>
    </location>
</feature>
<dbReference type="SMART" id="SM00448">
    <property type="entry name" value="REC"/>
    <property type="match status" value="1"/>
</dbReference>
<comment type="catalytic activity">
    <reaction evidence="1">
        <text>ATP + protein L-histidine = ADP + protein N-phospho-L-histidine.</text>
        <dbReference type="EC" id="2.7.13.3"/>
    </reaction>
</comment>
<reference evidence="13" key="1">
    <citation type="submission" date="2010-02" db="EMBL/GenBank/DDBJ databases">
        <title>Complete sequence of plasmid 1 of Natrialba magadii ATCC 43099.</title>
        <authorList>
            <consortium name="US DOE Joint Genome Institute"/>
            <person name="Lucas S."/>
            <person name="Copeland A."/>
            <person name="Lapidus A."/>
            <person name="Cheng J.-F."/>
            <person name="Bruce D."/>
            <person name="Goodwin L."/>
            <person name="Pitluck S."/>
            <person name="Davenport K."/>
            <person name="Saunders E."/>
            <person name="Detter J.C."/>
            <person name="Han C."/>
            <person name="Tapia R."/>
            <person name="Land M."/>
            <person name="Hauser L."/>
            <person name="Kyrpides N."/>
            <person name="Mikhailova N."/>
            <person name="De Castro R.E."/>
            <person name="Maupin-Furlow J.A."/>
            <person name="Woyke T."/>
        </authorList>
    </citation>
    <scope>NUCLEOTIDE SEQUENCE [LARGE SCALE GENOMIC DNA]</scope>
    <source>
        <strain evidence="13">ATCC 43099 / DSM 3394 / CCM 3739 / CIP 104546 / IAM 13178 / JCM 8861 / NBRC 102185 / NCIMB 2190 / MS3</strain>
        <plasmid evidence="13">pNMAG01</plasmid>
    </source>
</reference>
<dbReference type="SMART" id="SM00091">
    <property type="entry name" value="PAS"/>
    <property type="match status" value="2"/>
</dbReference>
<geneLocation type="plasmid" evidence="11 13">
    <name>pNMAG01</name>
</geneLocation>
<feature type="domain" description="PAS" evidence="9">
    <location>
        <begin position="152"/>
        <end position="215"/>
    </location>
</feature>
<dbReference type="PATRIC" id="fig|547559.17.peg.648"/>
<reference evidence="11 13" key="2">
    <citation type="journal article" date="2012" name="BMC Genomics">
        <title>A comparative genomics perspective on the genetic content of the alkaliphilic haloarchaeon Natrialba magadii ATCC 43099T.</title>
        <authorList>
            <person name="Siddaramappa S."/>
            <person name="Challacombe J.F."/>
            <person name="Decastro R.E."/>
            <person name="Pfeiffer F."/>
            <person name="Sastre D.E."/>
            <person name="Gimenez M.I."/>
            <person name="Paggi R.A."/>
            <person name="Detter J.C."/>
            <person name="Davenport K.W."/>
            <person name="Goodwin L.A."/>
            <person name="Kyrpides N."/>
            <person name="Tapia R."/>
            <person name="Pitluck S."/>
            <person name="Lucas S."/>
            <person name="Woyke T."/>
            <person name="Maupin-Furlow J.A."/>
        </authorList>
    </citation>
    <scope>NUCLEOTIDE SEQUENCE [LARGE SCALE GENOMIC DNA]</scope>
    <source>
        <strain evidence="11">ATCC 43099</strain>
        <strain evidence="13">ATCC 43099 / DSM 3394 / CCM 3739 / CIP 104546 / IAM 13178 / JCM 8861 / NBRC 102185 / NCIMB 2190 / MS3</strain>
    </source>
</reference>
<evidence type="ECO:0000259" key="9">
    <source>
        <dbReference type="PROSITE" id="PS50112"/>
    </source>
</evidence>
<evidence type="ECO:0000256" key="6">
    <source>
        <dbReference type="PROSITE-ProRule" id="PRU00169"/>
    </source>
</evidence>
<dbReference type="GO" id="GO:0007234">
    <property type="term" value="P:osmosensory signaling via phosphorelay pathway"/>
    <property type="evidence" value="ECO:0007669"/>
    <property type="project" value="TreeGrafter"/>
</dbReference>
<dbReference type="InterPro" id="IPR036890">
    <property type="entry name" value="HATPase_C_sf"/>
</dbReference>
<evidence type="ECO:0000313" key="14">
    <source>
        <dbReference type="Proteomes" id="UP000011543"/>
    </source>
</evidence>
<dbReference type="SUPFAM" id="SSF55874">
    <property type="entry name" value="ATPase domain of HSP90 chaperone/DNA topoisomerase II/histidine kinase"/>
    <property type="match status" value="1"/>
</dbReference>
<accession>D3T123</accession>
<feature type="domain" description="Response regulatory" evidence="8">
    <location>
        <begin position="16"/>
        <end position="131"/>
    </location>
</feature>
<dbReference type="GO" id="GO:0004673">
    <property type="term" value="F:protein histidine kinase activity"/>
    <property type="evidence" value="ECO:0007669"/>
    <property type="project" value="UniProtKB-EC"/>
</dbReference>
<dbReference type="Pfam" id="PF08448">
    <property type="entry name" value="PAS_4"/>
    <property type="match status" value="2"/>
</dbReference>
<name>D3T123_NATMM</name>
<keyword evidence="11" id="KW-0614">Plasmid</keyword>
<dbReference type="NCBIfam" id="TIGR00229">
    <property type="entry name" value="sensory_box"/>
    <property type="match status" value="1"/>
</dbReference>
<dbReference type="PRINTS" id="PR00344">
    <property type="entry name" value="BCTRLSENSOR"/>
</dbReference>
<dbReference type="Pfam" id="PF02518">
    <property type="entry name" value="HATPase_c"/>
    <property type="match status" value="1"/>
</dbReference>
<dbReference type="SMART" id="SM00387">
    <property type="entry name" value="HATPase_c"/>
    <property type="match status" value="1"/>
</dbReference>
<dbReference type="EMBL" id="CP001933">
    <property type="protein sequence ID" value="ADD07282.1"/>
    <property type="molecule type" value="Genomic_DNA"/>
</dbReference>
<dbReference type="KEGG" id="nmg:Nmag_3740"/>
<evidence type="ECO:0000259" key="10">
    <source>
        <dbReference type="PROSITE" id="PS50113"/>
    </source>
</evidence>
<reference evidence="12 14" key="3">
    <citation type="journal article" date="2014" name="PLoS Genet.">
        <title>Phylogenetically driven sequencing of extremely halophilic archaea reveals strategies for static and dynamic osmo-response.</title>
        <authorList>
            <person name="Becker E.A."/>
            <person name="Seitzer P.M."/>
            <person name="Tritt A."/>
            <person name="Larsen D."/>
            <person name="Krusor M."/>
            <person name="Yao A.I."/>
            <person name="Wu D."/>
            <person name="Madern D."/>
            <person name="Eisen J.A."/>
            <person name="Darling A.E."/>
            <person name="Facciotti M.T."/>
        </authorList>
    </citation>
    <scope>NUCLEOTIDE SEQUENCE [LARGE SCALE GENOMIC DNA]</scope>
    <source>
        <strain evidence="14">ATCC 43099 / DSM 3394 / CCM 3739 / CIP 104546 / IAM 13178 / JCM 8861 / NBRC 102185 / NCIMB 2190 / MS3</strain>
        <strain evidence="12">MS-3</strain>
    </source>
</reference>
<dbReference type="InterPro" id="IPR001789">
    <property type="entry name" value="Sig_transdc_resp-reg_receiver"/>
</dbReference>
<keyword evidence="3" id="KW-0808">Transferase</keyword>
<dbReference type="Proteomes" id="UP000001879">
    <property type="component" value="Plasmid pNMAG01"/>
</dbReference>
<keyword evidence="4 11" id="KW-0418">Kinase</keyword>
<dbReference type="InterPro" id="IPR000014">
    <property type="entry name" value="PAS"/>
</dbReference>
<keyword evidence="13" id="KW-1185">Reference proteome</keyword>
<dbReference type="PROSITE" id="PS50109">
    <property type="entry name" value="HIS_KIN"/>
    <property type="match status" value="1"/>
</dbReference>
<dbReference type="InterPro" id="IPR013656">
    <property type="entry name" value="PAS_4"/>
</dbReference>
<keyword evidence="6" id="KW-0597">Phosphoprotein</keyword>
<dbReference type="PROSITE" id="PS50112">
    <property type="entry name" value="PAS"/>
    <property type="match status" value="2"/>
</dbReference>
<dbReference type="Gene3D" id="3.30.450.20">
    <property type="entry name" value="PAS domain"/>
    <property type="match status" value="2"/>
</dbReference>
<dbReference type="Pfam" id="PF00072">
    <property type="entry name" value="Response_reg"/>
    <property type="match status" value="1"/>
</dbReference>
<dbReference type="InterPro" id="IPR035965">
    <property type="entry name" value="PAS-like_dom_sf"/>
</dbReference>
<dbReference type="InterPro" id="IPR005467">
    <property type="entry name" value="His_kinase_dom"/>
</dbReference>
<dbReference type="Gene3D" id="3.30.565.10">
    <property type="entry name" value="Histidine kinase-like ATPase, C-terminal domain"/>
    <property type="match status" value="1"/>
</dbReference>
<sequence length="603" mass="67229">MTSIPSELRDLAKTATVLQVGSDWSLADYPEFHTIEDVFLTLEHESDPERALERLETTAIDCVVTDHELPKMDGLDLLTAIRSQYPALPIVLFPENGSEELASEAIASGVTGYVPRTSPDAGQQLVEQIAQATASYEHHQLTHQLDQNSAGVLEQLSDGIIVLDTEWTITYANEGAQKFFQRPPADLIGHTLQELTPAISTTSFYDHYHDVLDTGGSRRIEEYYEPQDRWYAEYIYPTDNGLTVVFRDITAQKERERELEETTAQLHALLDNVEAAVWIRDPDSRFVLLNQEYRTRYGISREQPVVGHPPETVVSDAIAAEIRARDQDVLERESSLTFEEKRLTTAGYQTYLTRITPLFDETGTVSATCGVSSEITTQKQTKQHLDVLNRILRHNLRNDMQIVHGYATELVTELDGPTQKLAEQIQDQSTELIDLANDAGMVNQLLSQPLDLQSLSLPAVLSTVVSNLRSEYPDAIITVDVPSTAIVAADRRLLTLVLENVLENGIEHTTSHPPQVHITTTKHTPNSRIELIVTDNGPGIPTHERTAVLDGTVSATTHSSGLGLWLIKWGIDRLGGTFTIEQCDDPGCGTRVRIRLRTELEQE</sequence>
<dbReference type="SUPFAM" id="SSF52172">
    <property type="entry name" value="CheY-like"/>
    <property type="match status" value="1"/>
</dbReference>
<dbReference type="GO" id="GO:0000156">
    <property type="term" value="F:phosphorelay response regulator activity"/>
    <property type="evidence" value="ECO:0007669"/>
    <property type="project" value="TreeGrafter"/>
</dbReference>
<feature type="modified residue" description="4-aspartylphosphate" evidence="6">
    <location>
        <position position="66"/>
    </location>
</feature>
<evidence type="ECO:0000259" key="7">
    <source>
        <dbReference type="PROSITE" id="PS50109"/>
    </source>
</evidence>
<dbReference type="InterPro" id="IPR050351">
    <property type="entry name" value="BphY/WalK/GraS-like"/>
</dbReference>
<dbReference type="InterPro" id="IPR058245">
    <property type="entry name" value="NreC/VraR/RcsB-like_REC"/>
</dbReference>
<dbReference type="InterPro" id="IPR003594">
    <property type="entry name" value="HATPase_dom"/>
</dbReference>
<proteinExistence type="predicted"/>
<dbReference type="GeneID" id="8826610"/>
<dbReference type="OrthoDB" id="327291at2157"/>
<dbReference type="Proteomes" id="UP000011543">
    <property type="component" value="Unassembled WGS sequence"/>
</dbReference>
<dbReference type="PROSITE" id="PS50113">
    <property type="entry name" value="PAC"/>
    <property type="match status" value="1"/>
</dbReference>
<dbReference type="InterPro" id="IPR011006">
    <property type="entry name" value="CheY-like_superfamily"/>
</dbReference>
<evidence type="ECO:0000313" key="12">
    <source>
        <dbReference type="EMBL" id="ELY32710.1"/>
    </source>
</evidence>
<dbReference type="EMBL" id="AOHS01000012">
    <property type="protein sequence ID" value="ELY32710.1"/>
    <property type="molecule type" value="Genomic_DNA"/>
</dbReference>
<dbReference type="RefSeq" id="WP_004214207.1">
    <property type="nucleotide sequence ID" value="NC_013923.1"/>
</dbReference>
<dbReference type="SUPFAM" id="SSF55785">
    <property type="entry name" value="PYP-like sensor domain (PAS domain)"/>
    <property type="match status" value="2"/>
</dbReference>
<dbReference type="InterPro" id="IPR000700">
    <property type="entry name" value="PAS-assoc_C"/>
</dbReference>
<dbReference type="GO" id="GO:0030295">
    <property type="term" value="F:protein kinase activator activity"/>
    <property type="evidence" value="ECO:0007669"/>
    <property type="project" value="TreeGrafter"/>
</dbReference>
<dbReference type="EC" id="2.7.13.3" evidence="2"/>
<gene>
    <name evidence="11" type="ordered locus">Nmag_3740</name>
    <name evidence="12" type="ORF">C500_03399</name>
</gene>
<reference evidence="11" key="4">
    <citation type="submission" date="2016-09" db="EMBL/GenBank/DDBJ databases">
        <authorList>
            <person name="Pfeiffer F."/>
        </authorList>
    </citation>
    <scope>NUCLEOTIDE SEQUENCE</scope>
    <source>
        <strain evidence="11">ATCC 43099</strain>
        <plasmid evidence="11">pNMAG01</plasmid>
    </source>
</reference>
<dbReference type="AlphaFoldDB" id="D3T123"/>
<dbReference type="PANTHER" id="PTHR42878:SF14">
    <property type="entry name" value="OSMOLARITY TWO-COMPONENT SYSTEM PROTEIN SSK1"/>
    <property type="match status" value="1"/>
</dbReference>
<dbReference type="PANTHER" id="PTHR42878">
    <property type="entry name" value="TWO-COMPONENT HISTIDINE KINASE"/>
    <property type="match status" value="1"/>
</dbReference>
<evidence type="ECO:0000313" key="13">
    <source>
        <dbReference type="Proteomes" id="UP000001879"/>
    </source>
</evidence>
<dbReference type="InterPro" id="IPR004358">
    <property type="entry name" value="Sig_transdc_His_kin-like_C"/>
</dbReference>
<dbReference type="CDD" id="cd17535">
    <property type="entry name" value="REC_NarL-like"/>
    <property type="match status" value="1"/>
</dbReference>
<evidence type="ECO:0000313" key="11">
    <source>
        <dbReference type="EMBL" id="ADD07282.1"/>
    </source>
</evidence>
<dbReference type="HOGENOM" id="CLU_000445_114_58_2"/>
<dbReference type="CDD" id="cd00130">
    <property type="entry name" value="PAS"/>
    <property type="match status" value="2"/>
</dbReference>
<keyword evidence="5" id="KW-0472">Membrane</keyword>
<dbReference type="PROSITE" id="PS50110">
    <property type="entry name" value="RESPONSE_REGULATORY"/>
    <property type="match status" value="1"/>
</dbReference>
<dbReference type="GO" id="GO:0016020">
    <property type="term" value="C:membrane"/>
    <property type="evidence" value="ECO:0007669"/>
    <property type="project" value="UniProtKB-SubCell"/>
</dbReference>
<dbReference type="Gene3D" id="3.40.50.2300">
    <property type="match status" value="1"/>
</dbReference>
<organism evidence="11 13">
    <name type="scientific">Natrialba magadii (strain ATCC 43099 / DSM 3394 / CCM 3739 / CIP 104546 / IAM 13178 / JCM 8861 / NBRC 102185 / NCIMB 2190 / MS3)</name>
    <name type="common">Natronobacterium magadii</name>
    <dbReference type="NCBI Taxonomy" id="547559"/>
    <lineage>
        <taxon>Archaea</taxon>
        <taxon>Methanobacteriati</taxon>
        <taxon>Methanobacteriota</taxon>
        <taxon>Stenosarchaea group</taxon>
        <taxon>Halobacteria</taxon>
        <taxon>Halobacteriales</taxon>
        <taxon>Natrialbaceae</taxon>
        <taxon>Natrialba</taxon>
    </lineage>
</organism>
<protein>
    <recommendedName>
        <fullName evidence="2">histidine kinase</fullName>
        <ecNumber evidence="2">2.7.13.3</ecNumber>
    </recommendedName>
</protein>
<evidence type="ECO:0000256" key="4">
    <source>
        <dbReference type="ARBA" id="ARBA00022777"/>
    </source>
</evidence>
<evidence type="ECO:0000256" key="1">
    <source>
        <dbReference type="ARBA" id="ARBA00000085"/>
    </source>
</evidence>
<evidence type="ECO:0000259" key="8">
    <source>
        <dbReference type="PROSITE" id="PS50110"/>
    </source>
</evidence>